<gene>
    <name evidence="2" type="ORF">KPZU09_21570</name>
</gene>
<comment type="caution">
    <text evidence="2">The sequence shown here is derived from an EMBL/GenBank/DDBJ whole genome shotgun (WGS) entry which is preliminary data.</text>
</comment>
<evidence type="ECO:0000313" key="2">
    <source>
        <dbReference type="EMBL" id="GHK52421.1"/>
    </source>
</evidence>
<evidence type="ECO:0000259" key="1">
    <source>
        <dbReference type="Pfam" id="PF13438"/>
    </source>
</evidence>
<dbReference type="Pfam" id="PF13438">
    <property type="entry name" value="DUF4113"/>
    <property type="match status" value="1"/>
</dbReference>
<dbReference type="Proteomes" id="UP000655094">
    <property type="component" value="Unassembled WGS sequence"/>
</dbReference>
<dbReference type="InterPro" id="IPR025188">
    <property type="entry name" value="DUF4113"/>
</dbReference>
<name>A0A919LMK8_KLEPN</name>
<dbReference type="AlphaFoldDB" id="A0A919LMK8"/>
<evidence type="ECO:0000313" key="3">
    <source>
        <dbReference type="Proteomes" id="UP000655094"/>
    </source>
</evidence>
<accession>A0A919LMK8</accession>
<feature type="domain" description="DUF4113" evidence="1">
    <location>
        <begin position="1"/>
        <end position="48"/>
    </location>
</feature>
<protein>
    <recommendedName>
        <fullName evidence="1">DUF4113 domain-containing protein</fullName>
    </recommendedName>
</protein>
<organism evidence="2 3">
    <name type="scientific">Klebsiella pneumoniae</name>
    <dbReference type="NCBI Taxonomy" id="573"/>
    <lineage>
        <taxon>Bacteria</taxon>
        <taxon>Pseudomonadati</taxon>
        <taxon>Pseudomonadota</taxon>
        <taxon>Gammaproteobacteria</taxon>
        <taxon>Enterobacterales</taxon>
        <taxon>Enterobacteriaceae</taxon>
        <taxon>Klebsiella/Raoultella group</taxon>
        <taxon>Klebsiella</taxon>
        <taxon>Klebsiella pneumoniae complex</taxon>
    </lineage>
</organism>
<dbReference type="EMBL" id="BNFF01000001">
    <property type="protein sequence ID" value="GHK52421.1"/>
    <property type="molecule type" value="Genomic_DNA"/>
</dbReference>
<reference evidence="2" key="1">
    <citation type="submission" date="2020-10" db="EMBL/GenBank/DDBJ databases">
        <title>Genome Sequence of ESBL Producing Zambian Clinical Strains.</title>
        <authorList>
            <person name="Shawa M."/>
            <person name="Furuta Y."/>
            <person name="Simbotwe M."/>
            <person name="Mulenga E."/>
            <person name="Mubanga M."/>
            <person name="Mulenga G."/>
            <person name="Kaile C."/>
            <person name="Zorigt T."/>
            <person name="Hang'ombe B."/>
            <person name="Higashi H."/>
        </authorList>
    </citation>
    <scope>NUCLEOTIDE SEQUENCE</scope>
    <source>
        <strain evidence="2">Zam_UTH_09</strain>
    </source>
</reference>
<sequence length="49" mass="5788">MQVLDQLNAKNGRGALYFAGQGIQQQWQMKREMLSPRYTTRYGDLLRVR</sequence>
<proteinExistence type="predicted"/>